<keyword evidence="3" id="KW-1185">Reference proteome</keyword>
<dbReference type="KEGG" id="huw:FPZ11_17005"/>
<protein>
    <submittedName>
        <fullName evidence="2">DUF624 domain-containing protein</fullName>
    </submittedName>
</protein>
<dbReference type="Proteomes" id="UP000320216">
    <property type="component" value="Chromosome"/>
</dbReference>
<dbReference type="OrthoDB" id="3402079at2"/>
<dbReference type="AlphaFoldDB" id="A0A5B8M7P2"/>
<feature type="transmembrane region" description="Helical" evidence="1">
    <location>
        <begin position="107"/>
        <end position="125"/>
    </location>
</feature>
<accession>A0A5B8M7P2</accession>
<feature type="transmembrane region" description="Helical" evidence="1">
    <location>
        <begin position="209"/>
        <end position="228"/>
    </location>
</feature>
<reference evidence="2 3" key="1">
    <citation type="submission" date="2019-07" db="EMBL/GenBank/DDBJ databases">
        <title>Full genome sequence of Humibacter sp. WJ7-1.</title>
        <authorList>
            <person name="Im W.-T."/>
        </authorList>
    </citation>
    <scope>NUCLEOTIDE SEQUENCE [LARGE SCALE GENOMIC DNA]</scope>
    <source>
        <strain evidence="2 3">WJ7-1</strain>
    </source>
</reference>
<keyword evidence="1" id="KW-0472">Membrane</keyword>
<dbReference type="RefSeq" id="WP_146322235.1">
    <property type="nucleotide sequence ID" value="NZ_CP042305.1"/>
</dbReference>
<feature type="transmembrane region" description="Helical" evidence="1">
    <location>
        <begin position="184"/>
        <end position="203"/>
    </location>
</feature>
<sequence length="237" mass="25034">MTAAAPGATSGTRKRLFRVRHETMDTIFGYAYALLMVDVLLVAFNLPLAAMLFVTVDPLKSWPFFLLLSLTLAPSVAGAFEVFKAMREDGRPTPFASFVRGYRRRGLPAFVAGLVTALVVGLALFDATVMSGTVWAPLLGPMLAVLALGAIVTALATITGLVVFGTASLKAIAKASVYLTVHRWYFSVIALVMVGLIGAAVLLQPVVGAALVPGILLYAVFANAQYSLRRAVEDAGA</sequence>
<keyword evidence="1" id="KW-1133">Transmembrane helix</keyword>
<feature type="transmembrane region" description="Helical" evidence="1">
    <location>
        <begin position="27"/>
        <end position="56"/>
    </location>
</feature>
<feature type="transmembrane region" description="Helical" evidence="1">
    <location>
        <begin position="145"/>
        <end position="172"/>
    </location>
</feature>
<gene>
    <name evidence="2" type="ORF">FPZ11_17005</name>
</gene>
<dbReference type="EMBL" id="CP042305">
    <property type="protein sequence ID" value="QDZ16231.1"/>
    <property type="molecule type" value="Genomic_DNA"/>
</dbReference>
<keyword evidence="1" id="KW-0812">Transmembrane</keyword>
<evidence type="ECO:0000256" key="1">
    <source>
        <dbReference type="SAM" id="Phobius"/>
    </source>
</evidence>
<proteinExistence type="predicted"/>
<evidence type="ECO:0000313" key="3">
    <source>
        <dbReference type="Proteomes" id="UP000320216"/>
    </source>
</evidence>
<organism evidence="2 3">
    <name type="scientific">Humibacter ginsenosidimutans</name>
    <dbReference type="NCBI Taxonomy" id="2599293"/>
    <lineage>
        <taxon>Bacteria</taxon>
        <taxon>Bacillati</taxon>
        <taxon>Actinomycetota</taxon>
        <taxon>Actinomycetes</taxon>
        <taxon>Micrococcales</taxon>
        <taxon>Microbacteriaceae</taxon>
        <taxon>Humibacter</taxon>
    </lineage>
</organism>
<feature type="transmembrane region" description="Helical" evidence="1">
    <location>
        <begin position="62"/>
        <end position="86"/>
    </location>
</feature>
<evidence type="ECO:0000313" key="2">
    <source>
        <dbReference type="EMBL" id="QDZ16231.1"/>
    </source>
</evidence>
<name>A0A5B8M7P2_9MICO</name>